<dbReference type="InterPro" id="IPR032710">
    <property type="entry name" value="NTF2-like_dom_sf"/>
</dbReference>
<gene>
    <name evidence="2" type="ORF">TGAM01_v201435</name>
    <name evidence="1" type="ORF">TGAMA5MH_09312</name>
</gene>
<evidence type="ECO:0000313" key="3">
    <source>
        <dbReference type="Proteomes" id="UP000054821"/>
    </source>
</evidence>
<keyword evidence="2" id="KW-0436">Ligase</keyword>
<protein>
    <submittedName>
        <fullName evidence="2">Aspartyl-tRNA synthetase</fullName>
    </submittedName>
</protein>
<name>A0A0W7VRH3_9HYPO</name>
<evidence type="ECO:0000313" key="1">
    <source>
        <dbReference type="EMBL" id="PNP38747.1"/>
    </source>
</evidence>
<dbReference type="Pfam" id="PF07366">
    <property type="entry name" value="SnoaL"/>
    <property type="match status" value="1"/>
</dbReference>
<dbReference type="Gene3D" id="3.10.450.50">
    <property type="match status" value="1"/>
</dbReference>
<sequence>MANQGPASASTAAQTIATNDEHRSLYLSYIEHCNAHNFNAMEAFYTSPININDKPWSPSEVTAQFKPLVAAFPDWQWTIRHLTIENGYMALHLSVTGTHQGEFQGIQPTGRRVTTSQFTLYRLRDGKFTDVWDLIDINSVVDQIKQVGSK</sequence>
<dbReference type="PANTHER" id="PTHR38436">
    <property type="entry name" value="POLYKETIDE CYCLASE SNOAL-LIKE DOMAIN"/>
    <property type="match status" value="1"/>
</dbReference>
<dbReference type="Proteomes" id="UP000054821">
    <property type="component" value="Unassembled WGS sequence"/>
</dbReference>
<dbReference type="EMBL" id="JPDN02000003">
    <property type="protein sequence ID" value="PON30068.1"/>
    <property type="molecule type" value="Genomic_DNA"/>
</dbReference>
<reference evidence="1 4" key="2">
    <citation type="submission" date="2017-02" db="EMBL/GenBank/DDBJ databases">
        <title>Genomes of Trichoderma spp. with biocontrol activity.</title>
        <authorList>
            <person name="Gardiner D."/>
            <person name="Kazan K."/>
            <person name="Vos C."/>
            <person name="Harvey P."/>
        </authorList>
    </citation>
    <scope>NUCLEOTIDE SEQUENCE [LARGE SCALE GENOMIC DNA]</scope>
    <source>
        <strain evidence="1 4">A5MH</strain>
    </source>
</reference>
<dbReference type="InterPro" id="IPR009959">
    <property type="entry name" value="Cyclase_SnoaL-like"/>
</dbReference>
<accession>A0A0W7VRH3</accession>
<evidence type="ECO:0000313" key="2">
    <source>
        <dbReference type="EMBL" id="PON30068.1"/>
    </source>
</evidence>
<dbReference type="SUPFAM" id="SSF54427">
    <property type="entry name" value="NTF2-like"/>
    <property type="match status" value="1"/>
</dbReference>
<organism evidence="1 4">
    <name type="scientific">Trichoderma gamsii</name>
    <dbReference type="NCBI Taxonomy" id="398673"/>
    <lineage>
        <taxon>Eukaryota</taxon>
        <taxon>Fungi</taxon>
        <taxon>Dikarya</taxon>
        <taxon>Ascomycota</taxon>
        <taxon>Pezizomycotina</taxon>
        <taxon>Sordariomycetes</taxon>
        <taxon>Hypocreomycetidae</taxon>
        <taxon>Hypocreales</taxon>
        <taxon>Hypocreaceae</taxon>
        <taxon>Trichoderma</taxon>
    </lineage>
</organism>
<dbReference type="AlphaFoldDB" id="A0A0W7VRH3"/>
<reference evidence="2 3" key="1">
    <citation type="journal article" date="2016" name="Genome Announc.">
        <title>Draft Whole-Genome Sequence of Trichoderma gamsii T6085, a Promising Biocontrol Agent of Fusarium Head Blight on Wheat.</title>
        <authorList>
            <person name="Baroncelli R."/>
            <person name="Zapparata A."/>
            <person name="Piaggeschi G."/>
            <person name="Sarrocco S."/>
            <person name="Vannacci G."/>
        </authorList>
    </citation>
    <scope>NUCLEOTIDE SEQUENCE [LARGE SCALE GENOMIC DNA]</scope>
    <source>
        <strain evidence="2 3">T6085</strain>
    </source>
</reference>
<keyword evidence="3" id="KW-1185">Reference proteome</keyword>
<evidence type="ECO:0000313" key="4">
    <source>
        <dbReference type="Proteomes" id="UP000236546"/>
    </source>
</evidence>
<dbReference type="EMBL" id="MTYH01000099">
    <property type="protein sequence ID" value="PNP38747.1"/>
    <property type="molecule type" value="Genomic_DNA"/>
</dbReference>
<dbReference type="GO" id="GO:0004812">
    <property type="term" value="F:aminoacyl-tRNA ligase activity"/>
    <property type="evidence" value="ECO:0007669"/>
    <property type="project" value="UniProtKB-KW"/>
</dbReference>
<dbReference type="PANTHER" id="PTHR38436:SF1">
    <property type="entry name" value="ESTER CYCLASE"/>
    <property type="match status" value="1"/>
</dbReference>
<dbReference type="GO" id="GO:0030638">
    <property type="term" value="P:polyketide metabolic process"/>
    <property type="evidence" value="ECO:0007669"/>
    <property type="project" value="InterPro"/>
</dbReference>
<dbReference type="OrthoDB" id="3428563at2759"/>
<dbReference type="GeneID" id="29984876"/>
<dbReference type="STRING" id="398673.A0A0W7VRH3"/>
<reference evidence="2" key="3">
    <citation type="submission" date="2017-08" db="EMBL/GenBank/DDBJ databases">
        <title>Trichoderma gamsii strain T6085, whole genome shotgun sequencing project.</title>
        <authorList>
            <person name="Baroncelli R."/>
        </authorList>
    </citation>
    <scope>NUCLEOTIDE SEQUENCE</scope>
    <source>
        <strain evidence="2">T6085</strain>
    </source>
</reference>
<dbReference type="RefSeq" id="XP_018662061.1">
    <property type="nucleotide sequence ID" value="XM_018804793.1"/>
</dbReference>
<keyword evidence="2" id="KW-0030">Aminoacyl-tRNA synthetase</keyword>
<dbReference type="Proteomes" id="UP000236546">
    <property type="component" value="Unassembled WGS sequence"/>
</dbReference>
<comment type="caution">
    <text evidence="1">The sequence shown here is derived from an EMBL/GenBank/DDBJ whole genome shotgun (WGS) entry which is preliminary data.</text>
</comment>
<proteinExistence type="predicted"/>